<keyword evidence="2" id="KW-0012">Acyltransferase</keyword>
<proteinExistence type="predicted"/>
<dbReference type="PANTHER" id="PTHR42919:SF8">
    <property type="entry name" value="N-ALPHA-ACETYLTRANSFERASE 50"/>
    <property type="match status" value="1"/>
</dbReference>
<gene>
    <name evidence="4" type="ORF">IAB07_02160</name>
</gene>
<dbReference type="AlphaFoldDB" id="A0A9D1SJJ9"/>
<evidence type="ECO:0000313" key="5">
    <source>
        <dbReference type="Proteomes" id="UP000824145"/>
    </source>
</evidence>
<reference evidence="4" key="2">
    <citation type="journal article" date="2021" name="PeerJ">
        <title>Extensive microbial diversity within the chicken gut microbiome revealed by metagenomics and culture.</title>
        <authorList>
            <person name="Gilroy R."/>
            <person name="Ravi A."/>
            <person name="Getino M."/>
            <person name="Pursley I."/>
            <person name="Horton D.L."/>
            <person name="Alikhan N.F."/>
            <person name="Baker D."/>
            <person name="Gharbi K."/>
            <person name="Hall N."/>
            <person name="Watson M."/>
            <person name="Adriaenssens E.M."/>
            <person name="Foster-Nyarko E."/>
            <person name="Jarju S."/>
            <person name="Secka A."/>
            <person name="Antonio M."/>
            <person name="Oren A."/>
            <person name="Chaudhuri R.R."/>
            <person name="La Ragione R."/>
            <person name="Hildebrand F."/>
            <person name="Pallen M.J."/>
        </authorList>
    </citation>
    <scope>NUCLEOTIDE SEQUENCE</scope>
    <source>
        <strain evidence="4">9366</strain>
    </source>
</reference>
<dbReference type="SUPFAM" id="SSF55729">
    <property type="entry name" value="Acyl-CoA N-acyltransferases (Nat)"/>
    <property type="match status" value="1"/>
</dbReference>
<dbReference type="Gene3D" id="3.40.630.30">
    <property type="match status" value="1"/>
</dbReference>
<dbReference type="PROSITE" id="PS51186">
    <property type="entry name" value="GNAT"/>
    <property type="match status" value="1"/>
</dbReference>
<dbReference type="GO" id="GO:0016747">
    <property type="term" value="F:acyltransferase activity, transferring groups other than amino-acyl groups"/>
    <property type="evidence" value="ECO:0007669"/>
    <property type="project" value="InterPro"/>
</dbReference>
<evidence type="ECO:0000256" key="2">
    <source>
        <dbReference type="ARBA" id="ARBA00023315"/>
    </source>
</evidence>
<evidence type="ECO:0000313" key="4">
    <source>
        <dbReference type="EMBL" id="HIU62556.1"/>
    </source>
</evidence>
<dbReference type="InterPro" id="IPR016181">
    <property type="entry name" value="Acyl_CoA_acyltransferase"/>
</dbReference>
<evidence type="ECO:0000259" key="3">
    <source>
        <dbReference type="PROSITE" id="PS51186"/>
    </source>
</evidence>
<name>A0A9D1SJJ9_9FIRM</name>
<dbReference type="CDD" id="cd04301">
    <property type="entry name" value="NAT_SF"/>
    <property type="match status" value="1"/>
</dbReference>
<feature type="domain" description="N-acetyltransferase" evidence="3">
    <location>
        <begin position="15"/>
        <end position="165"/>
    </location>
</feature>
<evidence type="ECO:0000256" key="1">
    <source>
        <dbReference type="ARBA" id="ARBA00022679"/>
    </source>
</evidence>
<sequence>MSGSEKMSNFVIRKLDISEASLLKEFTYLAIYVPQGVKMPPKSIVELPELKVYYQNFGSENGDICLVAETDNKIVGAVWTRIVNDFAHIDDNTPSLAIAVAKESRGKGMGTRLLNDMLTVLKVEGFLSVSLSVQKENYAVKMYEKAGFDVVQNNGEELVMLKKLK</sequence>
<reference evidence="4" key="1">
    <citation type="submission" date="2020-10" db="EMBL/GenBank/DDBJ databases">
        <authorList>
            <person name="Gilroy R."/>
        </authorList>
    </citation>
    <scope>NUCLEOTIDE SEQUENCE</scope>
    <source>
        <strain evidence="4">9366</strain>
    </source>
</reference>
<dbReference type="InterPro" id="IPR051556">
    <property type="entry name" value="N-term/lysine_N-AcTrnsfr"/>
</dbReference>
<organism evidence="4 5">
    <name type="scientific">Candidatus Caccalectryoclostridium excrementigallinarum</name>
    <dbReference type="NCBI Taxonomy" id="2840710"/>
    <lineage>
        <taxon>Bacteria</taxon>
        <taxon>Bacillati</taxon>
        <taxon>Bacillota</taxon>
        <taxon>Clostridia</taxon>
        <taxon>Christensenellales</taxon>
        <taxon>Christensenellaceae</taxon>
        <taxon>Christensenellaceae incertae sedis</taxon>
        <taxon>Candidatus Caccalectryoclostridium</taxon>
    </lineage>
</organism>
<accession>A0A9D1SJJ9</accession>
<comment type="caution">
    <text evidence="4">The sequence shown here is derived from an EMBL/GenBank/DDBJ whole genome shotgun (WGS) entry which is preliminary data.</text>
</comment>
<dbReference type="PANTHER" id="PTHR42919">
    <property type="entry name" value="N-ALPHA-ACETYLTRANSFERASE"/>
    <property type="match status" value="1"/>
</dbReference>
<dbReference type="Proteomes" id="UP000824145">
    <property type="component" value="Unassembled WGS sequence"/>
</dbReference>
<keyword evidence="1" id="KW-0808">Transferase</keyword>
<dbReference type="Pfam" id="PF00583">
    <property type="entry name" value="Acetyltransf_1"/>
    <property type="match status" value="1"/>
</dbReference>
<dbReference type="InterPro" id="IPR000182">
    <property type="entry name" value="GNAT_dom"/>
</dbReference>
<protein>
    <submittedName>
        <fullName evidence="4">GNAT family N-acetyltransferase</fullName>
    </submittedName>
</protein>
<dbReference type="EMBL" id="DVNJ01000010">
    <property type="protein sequence ID" value="HIU62556.1"/>
    <property type="molecule type" value="Genomic_DNA"/>
</dbReference>